<dbReference type="Proteomes" id="UP000029447">
    <property type="component" value="Unassembled WGS sequence"/>
</dbReference>
<accession>A0ABR4VWR3</accession>
<reference evidence="1 2" key="1">
    <citation type="submission" date="2014-08" db="EMBL/GenBank/DDBJ databases">
        <title>Genome sequences of NCPPB Pectobacterium isolates.</title>
        <authorList>
            <person name="Glover R.H."/>
            <person name="Sapp M."/>
            <person name="Elphinstone J."/>
        </authorList>
    </citation>
    <scope>NUCLEOTIDE SEQUENCE [LARGE SCALE GENOMIC DNA]</scope>
    <source>
        <strain evidence="1 2">NCPPB3841</strain>
    </source>
</reference>
<evidence type="ECO:0000313" key="1">
    <source>
        <dbReference type="EMBL" id="KGA43628.1"/>
    </source>
</evidence>
<name>A0ABR4VWR3_9GAMM</name>
<proteinExistence type="predicted"/>
<protein>
    <recommendedName>
        <fullName evidence="3">DUF2591 domain-containing protein</fullName>
    </recommendedName>
</protein>
<keyword evidence="2" id="KW-1185">Reference proteome</keyword>
<evidence type="ECO:0000313" key="2">
    <source>
        <dbReference type="Proteomes" id="UP000029447"/>
    </source>
</evidence>
<organism evidence="1 2">
    <name type="scientific">Pectobacterium odoriferum</name>
    <dbReference type="NCBI Taxonomy" id="78398"/>
    <lineage>
        <taxon>Bacteria</taxon>
        <taxon>Pseudomonadati</taxon>
        <taxon>Pseudomonadota</taxon>
        <taxon>Gammaproteobacteria</taxon>
        <taxon>Enterobacterales</taxon>
        <taxon>Pectobacteriaceae</taxon>
        <taxon>Pectobacterium</taxon>
    </lineage>
</organism>
<comment type="caution">
    <text evidence="1">The sequence shown here is derived from an EMBL/GenBank/DDBJ whole genome shotgun (WGS) entry which is preliminary data.</text>
</comment>
<sequence>MSGHRFSDAILNVINERQRQINAEGWTPKHDDKHTDGALALAASCYAYVAAIQSPGGGMSYEEWPKLKFWPWGEEWWKPTDPRRDLVKAAALIIAEIERIDRSGSEGGFHD</sequence>
<gene>
    <name evidence="1" type="ORF">KU75_00180</name>
</gene>
<evidence type="ECO:0008006" key="3">
    <source>
        <dbReference type="Google" id="ProtNLM"/>
    </source>
</evidence>
<dbReference type="EMBL" id="JQOF01000001">
    <property type="protein sequence ID" value="KGA43628.1"/>
    <property type="molecule type" value="Genomic_DNA"/>
</dbReference>